<dbReference type="InterPro" id="IPR016461">
    <property type="entry name" value="COMT-like"/>
</dbReference>
<dbReference type="SUPFAM" id="SSF53335">
    <property type="entry name" value="S-adenosyl-L-methionine-dependent methyltransferases"/>
    <property type="match status" value="1"/>
</dbReference>
<evidence type="ECO:0000256" key="1">
    <source>
        <dbReference type="ARBA" id="ARBA00022603"/>
    </source>
</evidence>
<dbReference type="GO" id="GO:0032259">
    <property type="term" value="P:methylation"/>
    <property type="evidence" value="ECO:0007669"/>
    <property type="project" value="UniProtKB-KW"/>
</dbReference>
<dbReference type="Gene3D" id="1.10.10.10">
    <property type="entry name" value="Winged helix-like DNA-binding domain superfamily/Winged helix DNA-binding domain"/>
    <property type="match status" value="1"/>
</dbReference>
<keyword evidence="1" id="KW-0489">Methyltransferase</keyword>
<accession>A0A8E0R429</accession>
<dbReference type="SUPFAM" id="SSF46785">
    <property type="entry name" value="Winged helix' DNA-binding domain"/>
    <property type="match status" value="1"/>
</dbReference>
<keyword evidence="3" id="KW-0949">S-adenosyl-L-methionine</keyword>
<dbReference type="InterPro" id="IPR001077">
    <property type="entry name" value="COMT_C"/>
</dbReference>
<evidence type="ECO:0000259" key="5">
    <source>
        <dbReference type="Pfam" id="PF00891"/>
    </source>
</evidence>
<keyword evidence="2" id="KW-0808">Transferase</keyword>
<organism evidence="6 7">
    <name type="scientific">Aspergillus udagawae</name>
    <dbReference type="NCBI Taxonomy" id="91492"/>
    <lineage>
        <taxon>Eukaryota</taxon>
        <taxon>Fungi</taxon>
        <taxon>Dikarya</taxon>
        <taxon>Ascomycota</taxon>
        <taxon>Pezizomycotina</taxon>
        <taxon>Eurotiomycetes</taxon>
        <taxon>Eurotiomycetidae</taxon>
        <taxon>Eurotiales</taxon>
        <taxon>Aspergillaceae</taxon>
        <taxon>Aspergillus</taxon>
        <taxon>Aspergillus subgen. Fumigati</taxon>
    </lineage>
</organism>
<dbReference type="RefSeq" id="XP_043151677.1">
    <property type="nucleotide sequence ID" value="XM_043295742.1"/>
</dbReference>
<dbReference type="PANTHER" id="PTHR43712">
    <property type="entry name" value="PUTATIVE (AFU_ORTHOLOGUE AFUA_4G14580)-RELATED"/>
    <property type="match status" value="1"/>
</dbReference>
<dbReference type="PROSITE" id="PS51683">
    <property type="entry name" value="SAM_OMT_II"/>
    <property type="match status" value="1"/>
</dbReference>
<comment type="similarity">
    <text evidence="4">Belongs to the class I-like SAM-binding methyltransferase superfamily. Cation-independent O-methyltransferase family.</text>
</comment>
<dbReference type="Pfam" id="PF00891">
    <property type="entry name" value="Methyltransf_2"/>
    <property type="match status" value="1"/>
</dbReference>
<dbReference type="InterPro" id="IPR036390">
    <property type="entry name" value="WH_DNA-bd_sf"/>
</dbReference>
<dbReference type="EMBL" id="BBXM02000009">
    <property type="protein sequence ID" value="GIC94411.1"/>
    <property type="molecule type" value="Genomic_DNA"/>
</dbReference>
<evidence type="ECO:0000256" key="4">
    <source>
        <dbReference type="ARBA" id="ARBA00038277"/>
    </source>
</evidence>
<proteinExistence type="inferred from homology"/>
<evidence type="ECO:0000256" key="2">
    <source>
        <dbReference type="ARBA" id="ARBA00022679"/>
    </source>
</evidence>
<feature type="domain" description="O-methyltransferase C-terminal" evidence="5">
    <location>
        <begin position="196"/>
        <end position="412"/>
    </location>
</feature>
<dbReference type="InterPro" id="IPR036388">
    <property type="entry name" value="WH-like_DNA-bd_sf"/>
</dbReference>
<dbReference type="Proteomes" id="UP000036893">
    <property type="component" value="Unassembled WGS sequence"/>
</dbReference>
<reference evidence="6" key="1">
    <citation type="journal article" date="2015" name="Genome Announc.">
        <title>Draft Genome Sequence of the Pathogenic Filamentous Fungus Aspergillus udagawae Strain IFM 46973T.</title>
        <authorList>
            <person name="Kusuya Y."/>
            <person name="Takahashi-Nakaguchi A."/>
            <person name="Takahashi H."/>
            <person name="Yaguchi T."/>
        </authorList>
    </citation>
    <scope>NUCLEOTIDE SEQUENCE</scope>
    <source>
        <strain evidence="6">IFM 46973</strain>
    </source>
</reference>
<dbReference type="AlphaFoldDB" id="A0A8E0R429"/>
<dbReference type="Gene3D" id="3.40.50.150">
    <property type="entry name" value="Vaccinia Virus protein VP39"/>
    <property type="match status" value="1"/>
</dbReference>
<reference evidence="6" key="2">
    <citation type="submission" date="2021-01" db="EMBL/GenBank/DDBJ databases">
        <title>Pan-genome distribution and transcriptional activeness of fungal secondary metabolism genes in Aspergillus section Fumigati.</title>
        <authorList>
            <person name="Takahashi H."/>
            <person name="Umemura M."/>
            <person name="Ninomiya A."/>
            <person name="Kusuya Y."/>
            <person name="Urayama S."/>
            <person name="Shimizu M."/>
            <person name="Watanabe A."/>
            <person name="Kamei K."/>
            <person name="Yaguchi T."/>
            <person name="Hagiwara D."/>
        </authorList>
    </citation>
    <scope>NUCLEOTIDE SEQUENCE</scope>
    <source>
        <strain evidence="6">IFM 46973</strain>
    </source>
</reference>
<dbReference type="GO" id="GO:0008171">
    <property type="term" value="F:O-methyltransferase activity"/>
    <property type="evidence" value="ECO:0007669"/>
    <property type="project" value="InterPro"/>
</dbReference>
<evidence type="ECO:0000256" key="3">
    <source>
        <dbReference type="ARBA" id="ARBA00022691"/>
    </source>
</evidence>
<gene>
    <name evidence="6" type="ORF">Aud_010911</name>
</gene>
<dbReference type="PANTHER" id="PTHR43712:SF5">
    <property type="entry name" value="O-METHYLTRANSFERASE ASQN-RELATED"/>
    <property type="match status" value="1"/>
</dbReference>
<dbReference type="InterPro" id="IPR029063">
    <property type="entry name" value="SAM-dependent_MTases_sf"/>
</dbReference>
<comment type="caution">
    <text evidence="6">The sequence shown here is derived from an EMBL/GenBank/DDBJ whole genome shotgun (WGS) entry which is preliminary data.</text>
</comment>
<dbReference type="GO" id="GO:0044550">
    <property type="term" value="P:secondary metabolite biosynthetic process"/>
    <property type="evidence" value="ECO:0007669"/>
    <property type="project" value="UniProtKB-ARBA"/>
</dbReference>
<protein>
    <recommendedName>
        <fullName evidence="5">O-methyltransferase C-terminal domain-containing protein</fullName>
    </recommendedName>
</protein>
<sequence>MSVQVDIQPTLAHLAGIITASVSTLEQLPASQSLHETRSEDALDARSVLLNACQQVIRKVMGPTEVLKNMALIVSLSLIHSAENRSLIEPLQEKHNLASLRIINHYQIFDMVPQGDNRSTPVTEIAAKCHIPSDILLRILRQAMTYGLFWEPSVGMVAHTELSKEMIRLSPLLSYQLEVCLPSSLRLPDWLKAAQAGKPDSEYKSAFQIAHATTDTWWSYAEKRPDLIQKYGLYMALITNGGPHDVSHVVSGFAWGDLGEDAVVIDVGGADGFVGIALAQAYPNLTVFVQDSINLKEGADAKIPPALKSRVFFQPHSFFEPQSRLAGMADVLLLRHILHDWDDNDCLVILRHLAAVLQPGASIIVAEQVLGQPGTYDWQTERVMRALDMQMMTQFGSKERTFDDWEKLFQAADPTLQVVGMVQPAGSADTLMELKKVV</sequence>
<evidence type="ECO:0000313" key="6">
    <source>
        <dbReference type="EMBL" id="GIC94411.1"/>
    </source>
</evidence>
<evidence type="ECO:0000313" key="7">
    <source>
        <dbReference type="Proteomes" id="UP000036893"/>
    </source>
</evidence>
<dbReference type="GeneID" id="66998388"/>
<name>A0A8E0R429_9EURO</name>